<dbReference type="Gene3D" id="3.30.230.10">
    <property type="match status" value="1"/>
</dbReference>
<dbReference type="EMBL" id="FUYC01000001">
    <property type="protein sequence ID" value="SKA72001.1"/>
    <property type="molecule type" value="Genomic_DNA"/>
</dbReference>
<dbReference type="GO" id="GO:0019288">
    <property type="term" value="P:isopentenyl diphosphate biosynthetic process, methylerythritol 4-phosphate pathway"/>
    <property type="evidence" value="ECO:0007669"/>
    <property type="project" value="UniProtKB-UniRule"/>
</dbReference>
<comment type="caution">
    <text evidence="9">Lacks conserved residue(s) required for the propagation of feature annotation.</text>
</comment>
<name>A0A1T4W5M3_9BACT</name>
<sequence>MPAHEIQRTAPAKINLNLFITGVREDGFHELDTLFLKLRAPADTIHIVPANPGQGLVLDCPIPGLVPENNIIYKAWEKLGSLTGFRPDLHIRVTKRIPQGMGLGGGSADAGVVLRELNRLAGDRGLEQSRLIALGASLGADVPLFLLDAPAAHATGIGEKLCPASPDLSGFTLVLACPPVHVNTAWAYSEWDRKNPAPTVLTSVPLGTKKSAPESGLLLHNDFEQVVFAAFPRLREIKECLLSAGASGAAMSGSGAGIFALFRDHTQARNAAARLRRKDVPCHTQSFDAGV</sequence>
<evidence type="ECO:0000256" key="2">
    <source>
        <dbReference type="ARBA" id="ARBA00012052"/>
    </source>
</evidence>
<evidence type="ECO:0000256" key="6">
    <source>
        <dbReference type="ARBA" id="ARBA00022777"/>
    </source>
</evidence>
<evidence type="ECO:0000256" key="7">
    <source>
        <dbReference type="ARBA" id="ARBA00022840"/>
    </source>
</evidence>
<dbReference type="EC" id="2.7.1.148" evidence="2 9"/>
<dbReference type="SUPFAM" id="SSF54211">
    <property type="entry name" value="Ribosomal protein S5 domain 2-like"/>
    <property type="match status" value="1"/>
</dbReference>
<dbReference type="SUPFAM" id="SSF55060">
    <property type="entry name" value="GHMP Kinase, C-terminal domain"/>
    <property type="match status" value="1"/>
</dbReference>
<feature type="domain" description="GHMP kinase C-terminal" evidence="11">
    <location>
        <begin position="217"/>
        <end position="278"/>
    </location>
</feature>
<dbReference type="InterPro" id="IPR006204">
    <property type="entry name" value="GHMP_kinase_N_dom"/>
</dbReference>
<keyword evidence="5 9" id="KW-0547">Nucleotide-binding</keyword>
<dbReference type="Pfam" id="PF08544">
    <property type="entry name" value="GHMP_kinases_C"/>
    <property type="match status" value="1"/>
</dbReference>
<dbReference type="PANTHER" id="PTHR43527">
    <property type="entry name" value="4-DIPHOSPHOCYTIDYL-2-C-METHYL-D-ERYTHRITOL KINASE, CHLOROPLASTIC"/>
    <property type="match status" value="1"/>
</dbReference>
<evidence type="ECO:0000259" key="11">
    <source>
        <dbReference type="Pfam" id="PF08544"/>
    </source>
</evidence>
<dbReference type="GO" id="GO:0016114">
    <property type="term" value="P:terpenoid biosynthetic process"/>
    <property type="evidence" value="ECO:0007669"/>
    <property type="project" value="UniProtKB-UniRule"/>
</dbReference>
<evidence type="ECO:0000256" key="9">
    <source>
        <dbReference type="HAMAP-Rule" id="MF_00061"/>
    </source>
</evidence>
<comment type="catalytic activity">
    <reaction evidence="9">
        <text>4-CDP-2-C-methyl-D-erythritol + ATP = 4-CDP-2-C-methyl-D-erythritol 2-phosphate + ADP + H(+)</text>
        <dbReference type="Rhea" id="RHEA:18437"/>
        <dbReference type="ChEBI" id="CHEBI:15378"/>
        <dbReference type="ChEBI" id="CHEBI:30616"/>
        <dbReference type="ChEBI" id="CHEBI:57823"/>
        <dbReference type="ChEBI" id="CHEBI:57919"/>
        <dbReference type="ChEBI" id="CHEBI:456216"/>
        <dbReference type="EC" id="2.7.1.148"/>
    </reaction>
</comment>
<feature type="active site" evidence="9">
    <location>
        <position position="13"/>
    </location>
</feature>
<dbReference type="Proteomes" id="UP000190027">
    <property type="component" value="Unassembled WGS sequence"/>
</dbReference>
<feature type="active site" evidence="9">
    <location>
        <position position="141"/>
    </location>
</feature>
<dbReference type="UniPathway" id="UPA00056">
    <property type="reaction ID" value="UER00094"/>
</dbReference>
<protein>
    <recommendedName>
        <fullName evidence="3 9">4-diphosphocytidyl-2-C-methyl-D-erythritol kinase</fullName>
        <shortName evidence="9">CMK</shortName>
        <ecNumber evidence="2 9">2.7.1.148</ecNumber>
    </recommendedName>
    <alternativeName>
        <fullName evidence="8 9">4-(cytidine-5'-diphospho)-2-C-methyl-D-erythritol kinase</fullName>
    </alternativeName>
</protein>
<dbReference type="AlphaFoldDB" id="A0A1T4W5M3"/>
<evidence type="ECO:0000256" key="1">
    <source>
        <dbReference type="ARBA" id="ARBA00009684"/>
    </source>
</evidence>
<keyword evidence="13" id="KW-1185">Reference proteome</keyword>
<evidence type="ECO:0000259" key="10">
    <source>
        <dbReference type="Pfam" id="PF00288"/>
    </source>
</evidence>
<evidence type="ECO:0000256" key="5">
    <source>
        <dbReference type="ARBA" id="ARBA00022741"/>
    </source>
</evidence>
<organism evidence="12 13">
    <name type="scientific">Paucidesulfovibrio gracilis DSM 16080</name>
    <dbReference type="NCBI Taxonomy" id="1121449"/>
    <lineage>
        <taxon>Bacteria</taxon>
        <taxon>Pseudomonadati</taxon>
        <taxon>Thermodesulfobacteriota</taxon>
        <taxon>Desulfovibrionia</taxon>
        <taxon>Desulfovibrionales</taxon>
        <taxon>Desulfovibrionaceae</taxon>
        <taxon>Paucidesulfovibrio</taxon>
    </lineage>
</organism>
<evidence type="ECO:0000256" key="4">
    <source>
        <dbReference type="ARBA" id="ARBA00022679"/>
    </source>
</evidence>
<dbReference type="HAMAP" id="MF_00061">
    <property type="entry name" value="IspE"/>
    <property type="match status" value="1"/>
</dbReference>
<dbReference type="STRING" id="1121449.SAMN02745704_00256"/>
<accession>A0A1T4W5M3</accession>
<reference evidence="12 13" key="1">
    <citation type="submission" date="2017-02" db="EMBL/GenBank/DDBJ databases">
        <authorList>
            <person name="Peterson S.W."/>
        </authorList>
    </citation>
    <scope>NUCLEOTIDE SEQUENCE [LARGE SCALE GENOMIC DNA]</scope>
    <source>
        <strain evidence="12 13">DSM 16080</strain>
    </source>
</reference>
<evidence type="ECO:0000313" key="13">
    <source>
        <dbReference type="Proteomes" id="UP000190027"/>
    </source>
</evidence>
<comment type="similarity">
    <text evidence="1 9">Belongs to the GHMP kinase family. IspE subfamily.</text>
</comment>
<proteinExistence type="inferred from homology"/>
<dbReference type="RefSeq" id="WP_078715835.1">
    <property type="nucleotide sequence ID" value="NZ_FUYC01000001.1"/>
</dbReference>
<comment type="function">
    <text evidence="9">Catalyzes the phosphorylation of the position 2 hydroxy group of 4-diphosphocytidyl-2C-methyl-D-erythritol.</text>
</comment>
<evidence type="ECO:0000256" key="3">
    <source>
        <dbReference type="ARBA" id="ARBA00017473"/>
    </source>
</evidence>
<dbReference type="GO" id="GO:0005524">
    <property type="term" value="F:ATP binding"/>
    <property type="evidence" value="ECO:0007669"/>
    <property type="project" value="UniProtKB-UniRule"/>
</dbReference>
<dbReference type="Gene3D" id="3.30.70.890">
    <property type="entry name" value="GHMP kinase, C-terminal domain"/>
    <property type="match status" value="1"/>
</dbReference>
<dbReference type="GO" id="GO:0050515">
    <property type="term" value="F:4-(cytidine 5'-diphospho)-2-C-methyl-D-erythritol kinase activity"/>
    <property type="evidence" value="ECO:0007669"/>
    <property type="project" value="UniProtKB-UniRule"/>
</dbReference>
<dbReference type="InterPro" id="IPR014721">
    <property type="entry name" value="Ribsml_uS5_D2-typ_fold_subgr"/>
</dbReference>
<evidence type="ECO:0000256" key="8">
    <source>
        <dbReference type="ARBA" id="ARBA00032554"/>
    </source>
</evidence>
<keyword evidence="9" id="KW-0414">Isoprene biosynthesis</keyword>
<dbReference type="InterPro" id="IPR020568">
    <property type="entry name" value="Ribosomal_Su5_D2-typ_SF"/>
</dbReference>
<dbReference type="Pfam" id="PF00288">
    <property type="entry name" value="GHMP_kinases_N"/>
    <property type="match status" value="1"/>
</dbReference>
<feature type="domain" description="GHMP kinase N-terminal" evidence="10">
    <location>
        <begin position="70"/>
        <end position="147"/>
    </location>
</feature>
<dbReference type="InterPro" id="IPR013750">
    <property type="entry name" value="GHMP_kinase_C_dom"/>
</dbReference>
<keyword evidence="7 9" id="KW-0067">ATP-binding</keyword>
<comment type="pathway">
    <text evidence="9">Isoprenoid biosynthesis; isopentenyl diphosphate biosynthesis via DXP pathway; isopentenyl diphosphate from 1-deoxy-D-xylulose 5-phosphate: step 3/6.</text>
</comment>
<keyword evidence="4 9" id="KW-0808">Transferase</keyword>
<dbReference type="InterPro" id="IPR036554">
    <property type="entry name" value="GHMP_kinase_C_sf"/>
</dbReference>
<keyword evidence="6 9" id="KW-0418">Kinase</keyword>
<dbReference type="PIRSF" id="PIRSF010376">
    <property type="entry name" value="IspE"/>
    <property type="match status" value="1"/>
</dbReference>
<dbReference type="InterPro" id="IPR004424">
    <property type="entry name" value="IspE"/>
</dbReference>
<evidence type="ECO:0000313" key="12">
    <source>
        <dbReference type="EMBL" id="SKA72001.1"/>
    </source>
</evidence>
<dbReference type="OrthoDB" id="9809438at2"/>
<gene>
    <name evidence="9" type="primary">ispE</name>
    <name evidence="12" type="ORF">SAMN02745704_00256</name>
</gene>
<dbReference type="NCBIfam" id="TIGR00154">
    <property type="entry name" value="ispE"/>
    <property type="match status" value="1"/>
</dbReference>
<dbReference type="PANTHER" id="PTHR43527:SF2">
    <property type="entry name" value="4-DIPHOSPHOCYTIDYL-2-C-METHYL-D-ERYTHRITOL KINASE, CHLOROPLASTIC"/>
    <property type="match status" value="1"/>
</dbReference>